<accession>A0A9N9JLH6</accession>
<evidence type="ECO:0000313" key="3">
    <source>
        <dbReference type="Proteomes" id="UP000789342"/>
    </source>
</evidence>
<feature type="compositionally biased region" description="Polar residues" evidence="1">
    <location>
        <begin position="26"/>
        <end position="40"/>
    </location>
</feature>
<proteinExistence type="predicted"/>
<dbReference type="AlphaFoldDB" id="A0A9N9JLH6"/>
<evidence type="ECO:0000313" key="2">
    <source>
        <dbReference type="EMBL" id="CAG8782351.1"/>
    </source>
</evidence>
<feature type="non-terminal residue" evidence="2">
    <location>
        <position position="1"/>
    </location>
</feature>
<feature type="region of interest" description="Disordered" evidence="1">
    <location>
        <begin position="1"/>
        <end position="40"/>
    </location>
</feature>
<dbReference type="EMBL" id="CAJVPV010053753">
    <property type="protein sequence ID" value="CAG8782351.1"/>
    <property type="molecule type" value="Genomic_DNA"/>
</dbReference>
<gene>
    <name evidence="2" type="ORF">AMORRO_LOCUS17433</name>
</gene>
<dbReference type="Proteomes" id="UP000789342">
    <property type="component" value="Unassembled WGS sequence"/>
</dbReference>
<protein>
    <submittedName>
        <fullName evidence="2">7691_t:CDS:1</fullName>
    </submittedName>
</protein>
<keyword evidence="3" id="KW-1185">Reference proteome</keyword>
<comment type="caution">
    <text evidence="2">The sequence shown here is derived from an EMBL/GenBank/DDBJ whole genome shotgun (WGS) entry which is preliminary data.</text>
</comment>
<reference evidence="2" key="1">
    <citation type="submission" date="2021-06" db="EMBL/GenBank/DDBJ databases">
        <authorList>
            <person name="Kallberg Y."/>
            <person name="Tangrot J."/>
            <person name="Rosling A."/>
        </authorList>
    </citation>
    <scope>NUCLEOTIDE SEQUENCE</scope>
    <source>
        <strain evidence="2">CL551</strain>
    </source>
</reference>
<name>A0A9N9JLH6_9GLOM</name>
<organism evidence="2 3">
    <name type="scientific">Acaulospora morrowiae</name>
    <dbReference type="NCBI Taxonomy" id="94023"/>
    <lineage>
        <taxon>Eukaryota</taxon>
        <taxon>Fungi</taxon>
        <taxon>Fungi incertae sedis</taxon>
        <taxon>Mucoromycota</taxon>
        <taxon>Glomeromycotina</taxon>
        <taxon>Glomeromycetes</taxon>
        <taxon>Diversisporales</taxon>
        <taxon>Acaulosporaceae</taxon>
        <taxon>Acaulospora</taxon>
    </lineage>
</organism>
<evidence type="ECO:0000256" key="1">
    <source>
        <dbReference type="SAM" id="MobiDB-lite"/>
    </source>
</evidence>
<sequence length="40" mass="4512">DLIKGNSPKNNSLTPITDEERESTTHKFTQSSGYQKENCL</sequence>